<dbReference type="AlphaFoldDB" id="R4UMG2"/>
<evidence type="ECO:0000313" key="8">
    <source>
        <dbReference type="Proteomes" id="UP000013963"/>
    </source>
</evidence>
<dbReference type="EMBL" id="CP005078">
    <property type="protein sequence ID" value="AGM26426.1"/>
    <property type="molecule type" value="Genomic_DNA"/>
</dbReference>
<evidence type="ECO:0000256" key="3">
    <source>
        <dbReference type="ARBA" id="ARBA00022989"/>
    </source>
</evidence>
<feature type="transmembrane region" description="Helical" evidence="5">
    <location>
        <begin position="37"/>
        <end position="57"/>
    </location>
</feature>
<feature type="transmembrane region" description="Helical" evidence="5">
    <location>
        <begin position="112"/>
        <end position="140"/>
    </location>
</feature>
<organism evidence="7 8">
    <name type="scientific">Spiroplasma syrphidicola EA-1</name>
    <dbReference type="NCBI Taxonomy" id="1276229"/>
    <lineage>
        <taxon>Bacteria</taxon>
        <taxon>Bacillati</taxon>
        <taxon>Mycoplasmatota</taxon>
        <taxon>Mollicutes</taxon>
        <taxon>Entomoplasmatales</taxon>
        <taxon>Spiroplasmataceae</taxon>
        <taxon>Spiroplasma</taxon>
    </lineage>
</organism>
<feature type="transmembrane region" description="Helical" evidence="5">
    <location>
        <begin position="152"/>
        <end position="174"/>
    </location>
</feature>
<keyword evidence="3 5" id="KW-1133">Transmembrane helix</keyword>
<evidence type="ECO:0000256" key="4">
    <source>
        <dbReference type="ARBA" id="ARBA00023136"/>
    </source>
</evidence>
<dbReference type="GO" id="GO:0016020">
    <property type="term" value="C:membrane"/>
    <property type="evidence" value="ECO:0007669"/>
    <property type="project" value="UniProtKB-SubCell"/>
</dbReference>
<evidence type="ECO:0000256" key="1">
    <source>
        <dbReference type="ARBA" id="ARBA00004141"/>
    </source>
</evidence>
<feature type="transmembrane region" description="Helical" evidence="5">
    <location>
        <begin position="69"/>
        <end position="91"/>
    </location>
</feature>
<dbReference type="eggNOG" id="COG0842">
    <property type="taxonomic scope" value="Bacteria"/>
</dbReference>
<protein>
    <submittedName>
        <fullName evidence="7">Putative ABC transporter permease</fullName>
    </submittedName>
</protein>
<dbReference type="GO" id="GO:0140359">
    <property type="term" value="F:ABC-type transporter activity"/>
    <property type="evidence" value="ECO:0007669"/>
    <property type="project" value="InterPro"/>
</dbReference>
<feature type="transmembrane region" description="Helical" evidence="5">
    <location>
        <begin position="186"/>
        <end position="206"/>
    </location>
</feature>
<comment type="subcellular location">
    <subcellularLocation>
        <location evidence="1">Membrane</location>
        <topology evidence="1">Multi-pass membrane protein</topology>
    </subcellularLocation>
</comment>
<dbReference type="Proteomes" id="UP000013963">
    <property type="component" value="Chromosome"/>
</dbReference>
<feature type="transmembrane region" description="Helical" evidence="5">
    <location>
        <begin position="260"/>
        <end position="281"/>
    </location>
</feature>
<reference evidence="7 8" key="1">
    <citation type="journal article" date="2013" name="Genome Biol. Evol.">
        <title>Complete genomes of two dipteran-associated spiroplasmas provided insights into the origin, dynamics, and impacts of viral invasion in spiroplasma.</title>
        <authorList>
            <person name="Ku C."/>
            <person name="Lo W.S."/>
            <person name="Chen L.L."/>
            <person name="Kuo C.H."/>
        </authorList>
    </citation>
    <scope>NUCLEOTIDE SEQUENCE [LARGE SCALE GENOMIC DNA]</scope>
    <source>
        <strain evidence="7">EA-1</strain>
    </source>
</reference>
<dbReference type="PATRIC" id="fig|1276229.3.peg.832"/>
<dbReference type="STRING" id="1276229.SSYRP_v1c08370"/>
<keyword evidence="8" id="KW-1185">Reference proteome</keyword>
<dbReference type="Pfam" id="PF12698">
    <property type="entry name" value="ABC2_membrane_3"/>
    <property type="match status" value="1"/>
</dbReference>
<evidence type="ECO:0000313" key="7">
    <source>
        <dbReference type="EMBL" id="AGM26426.1"/>
    </source>
</evidence>
<proteinExistence type="predicted"/>
<name>R4UMG2_9MOLU</name>
<evidence type="ECO:0000259" key="6">
    <source>
        <dbReference type="Pfam" id="PF12698"/>
    </source>
</evidence>
<accession>R4UMG2</accession>
<sequence>MQTKVNKKNNFRANFSIFQELMLLINKSFFREKRGPIFIFVIPTIFLIIFYYVFNIYPGNSNGIAIRTLTLFIYMLLPTLSIIVSLSTTLVDWKKSVFLKRIDATGIKKGTFLFLLLIYYLSLGLIAVFFEMIIAIIIGGHNFIEALKATNWGYLLLGIIAAILLSVTIAFLIGGIFSNEGITNSVAIIIYILTILLSGVLVYPPLISDTLGVRVITYFIPHKYPIFLILYAITGTSWEAQFNTGTGYSTELYHYFTASWQPVLAIILFLSFFTFLAKFSFRWNVRR</sequence>
<keyword evidence="4 5" id="KW-0472">Membrane</keyword>
<dbReference type="KEGG" id="ssyr:SSYRP_v1c08370"/>
<evidence type="ECO:0000256" key="2">
    <source>
        <dbReference type="ARBA" id="ARBA00022692"/>
    </source>
</evidence>
<dbReference type="InterPro" id="IPR013525">
    <property type="entry name" value="ABC2_TM"/>
</dbReference>
<keyword evidence="2 5" id="KW-0812">Transmembrane</keyword>
<dbReference type="HOGENOM" id="CLU_924106_0_0_14"/>
<dbReference type="RefSeq" id="WP_016341067.1">
    <property type="nucleotide sequence ID" value="NC_021284.1"/>
</dbReference>
<feature type="domain" description="ABC-2 type transporter transmembrane" evidence="6">
    <location>
        <begin position="65"/>
        <end position="277"/>
    </location>
</feature>
<dbReference type="OrthoDB" id="388470at2"/>
<evidence type="ECO:0000256" key="5">
    <source>
        <dbReference type="SAM" id="Phobius"/>
    </source>
</evidence>
<gene>
    <name evidence="7" type="ORF">SSYRP_v1c08370</name>
</gene>